<dbReference type="Proteomes" id="UP001054837">
    <property type="component" value="Unassembled WGS sequence"/>
</dbReference>
<protein>
    <submittedName>
        <fullName evidence="2">Uncharacterized protein</fullName>
    </submittedName>
</protein>
<gene>
    <name evidence="2" type="ORF">CDAR_41371</name>
</gene>
<evidence type="ECO:0000256" key="1">
    <source>
        <dbReference type="SAM" id="MobiDB-lite"/>
    </source>
</evidence>
<accession>A0AAV4S0H8</accession>
<feature type="compositionally biased region" description="Polar residues" evidence="1">
    <location>
        <begin position="58"/>
        <end position="69"/>
    </location>
</feature>
<evidence type="ECO:0000313" key="2">
    <source>
        <dbReference type="EMBL" id="GIY26601.1"/>
    </source>
</evidence>
<proteinExistence type="predicted"/>
<dbReference type="AlphaFoldDB" id="A0AAV4S0H8"/>
<name>A0AAV4S0H8_9ARAC</name>
<evidence type="ECO:0000313" key="3">
    <source>
        <dbReference type="Proteomes" id="UP001054837"/>
    </source>
</evidence>
<keyword evidence="3" id="KW-1185">Reference proteome</keyword>
<organism evidence="2 3">
    <name type="scientific">Caerostris darwini</name>
    <dbReference type="NCBI Taxonomy" id="1538125"/>
    <lineage>
        <taxon>Eukaryota</taxon>
        <taxon>Metazoa</taxon>
        <taxon>Ecdysozoa</taxon>
        <taxon>Arthropoda</taxon>
        <taxon>Chelicerata</taxon>
        <taxon>Arachnida</taxon>
        <taxon>Araneae</taxon>
        <taxon>Araneomorphae</taxon>
        <taxon>Entelegynae</taxon>
        <taxon>Araneoidea</taxon>
        <taxon>Araneidae</taxon>
        <taxon>Caerostris</taxon>
    </lineage>
</organism>
<feature type="region of interest" description="Disordered" evidence="1">
    <location>
        <begin position="56"/>
        <end position="79"/>
    </location>
</feature>
<comment type="caution">
    <text evidence="2">The sequence shown here is derived from an EMBL/GenBank/DDBJ whole genome shotgun (WGS) entry which is preliminary data.</text>
</comment>
<dbReference type="EMBL" id="BPLQ01006958">
    <property type="protein sequence ID" value="GIY26601.1"/>
    <property type="molecule type" value="Genomic_DNA"/>
</dbReference>
<sequence length="79" mass="8791">MLYRSGNQPGKDRTSSLALIAAWLKAAAGVKVISNKRKSSVINQILARVETRRWRSTVGGTEQSVQPTHPCSWKRKRAT</sequence>
<reference evidence="2 3" key="1">
    <citation type="submission" date="2021-06" db="EMBL/GenBank/DDBJ databases">
        <title>Caerostris darwini draft genome.</title>
        <authorList>
            <person name="Kono N."/>
            <person name="Arakawa K."/>
        </authorList>
    </citation>
    <scope>NUCLEOTIDE SEQUENCE [LARGE SCALE GENOMIC DNA]</scope>
</reference>